<evidence type="ECO:0000256" key="1">
    <source>
        <dbReference type="ARBA" id="ARBA00010164"/>
    </source>
</evidence>
<evidence type="ECO:0000259" key="5">
    <source>
        <dbReference type="Pfam" id="PF07804"/>
    </source>
</evidence>
<keyword evidence="4" id="KW-0175">Coiled coil</keyword>
<evidence type="ECO:0000256" key="4">
    <source>
        <dbReference type="SAM" id="Coils"/>
    </source>
</evidence>
<gene>
    <name evidence="7" type="ORF">HELGO_WM3652</name>
</gene>
<reference evidence="7" key="1">
    <citation type="submission" date="2020-01" db="EMBL/GenBank/DDBJ databases">
        <authorList>
            <person name="Meier V. D."/>
            <person name="Meier V D."/>
        </authorList>
    </citation>
    <scope>NUCLEOTIDE SEQUENCE</scope>
    <source>
        <strain evidence="7">HLG_WM_MAG_01</strain>
    </source>
</reference>
<comment type="similarity">
    <text evidence="1">Belongs to the HipA Ser/Thr kinase family.</text>
</comment>
<dbReference type="InterPro" id="IPR012893">
    <property type="entry name" value="HipA-like_C"/>
</dbReference>
<protein>
    <submittedName>
        <fullName evidence="7">HIPA PROTEIN</fullName>
    </submittedName>
</protein>
<dbReference type="Pfam" id="PF13657">
    <property type="entry name" value="Couple_hipA"/>
    <property type="match status" value="1"/>
</dbReference>
<dbReference type="Pfam" id="PF07804">
    <property type="entry name" value="HipA_C"/>
    <property type="match status" value="1"/>
</dbReference>
<evidence type="ECO:0000256" key="2">
    <source>
        <dbReference type="ARBA" id="ARBA00022679"/>
    </source>
</evidence>
<feature type="coiled-coil region" evidence="4">
    <location>
        <begin position="381"/>
        <end position="408"/>
    </location>
</feature>
<evidence type="ECO:0000256" key="3">
    <source>
        <dbReference type="ARBA" id="ARBA00022777"/>
    </source>
</evidence>
<dbReference type="Gene3D" id="1.10.1070.20">
    <property type="match status" value="1"/>
</dbReference>
<proteinExistence type="inferred from homology"/>
<feature type="domain" description="HipA-like C-terminal" evidence="5">
    <location>
        <begin position="162"/>
        <end position="388"/>
    </location>
</feature>
<dbReference type="InterPro" id="IPR052028">
    <property type="entry name" value="HipA_Ser/Thr_kinase"/>
</dbReference>
<name>A0A6S6TGG9_9BACT</name>
<evidence type="ECO:0000313" key="7">
    <source>
        <dbReference type="EMBL" id="CAA6814115.1"/>
    </source>
</evidence>
<accession>A0A6S6TGG9</accession>
<evidence type="ECO:0000259" key="6">
    <source>
        <dbReference type="Pfam" id="PF13657"/>
    </source>
</evidence>
<dbReference type="PANTHER" id="PTHR37419:SF8">
    <property type="entry name" value="TOXIN YJJJ"/>
    <property type="match status" value="1"/>
</dbReference>
<dbReference type="EMBL" id="CACVAS010000066">
    <property type="protein sequence ID" value="CAA6814115.1"/>
    <property type="molecule type" value="Genomic_DNA"/>
</dbReference>
<organism evidence="7">
    <name type="scientific">uncultured Sulfurovum sp</name>
    <dbReference type="NCBI Taxonomy" id="269237"/>
    <lineage>
        <taxon>Bacteria</taxon>
        <taxon>Pseudomonadati</taxon>
        <taxon>Campylobacterota</taxon>
        <taxon>Epsilonproteobacteria</taxon>
        <taxon>Campylobacterales</taxon>
        <taxon>Sulfurovaceae</taxon>
        <taxon>Sulfurovum</taxon>
        <taxon>environmental samples</taxon>
    </lineage>
</organism>
<keyword evidence="2" id="KW-0808">Transferase</keyword>
<dbReference type="PANTHER" id="PTHR37419">
    <property type="entry name" value="SERINE/THREONINE-PROTEIN KINASE TOXIN HIPA"/>
    <property type="match status" value="1"/>
</dbReference>
<dbReference type="InterPro" id="IPR017508">
    <property type="entry name" value="HipA_N1"/>
</dbReference>
<dbReference type="AlphaFoldDB" id="A0A6S6TGG9"/>
<sequence length="416" mass="47785">MSFKVYPYIWDKKIGTIIYDEGNIYFEYDDTFRGLGLEISPLKLPLDFKGVYTNNDERYFSGLAGVFHDSLPDKFGTKVIERYFESKGLEAYELNVIQKLMFVGDRGMGAISYRPAEDIGEDTNAAEIIDIQKFYENSKKIVTGEAIDVIEEMFEFMESSASAGGARAKAIIGFSPVTNEMTNGTKDTLPDGFEHWLIKFDEEKDGKSLDYTKLEYLYMSMAKECGINVPEIKLFEHGNLSHFLIKRFDRINNTRMHTHTLAGLTHTDFNVPKHYSYDMLLKLTLNLTGEQAAVEEQFKRMVFNVIARNQDDHAKNFSFMMDQKGSWSITPAYDITYANGAEYTKNHQLSIRGKVNNFTMEDLLYIAKESSIKESWAKEIIQQTIEVVSNFEKRAEELKINHNLAKRVLKALRLSI</sequence>
<dbReference type="GO" id="GO:0004674">
    <property type="term" value="F:protein serine/threonine kinase activity"/>
    <property type="evidence" value="ECO:0007669"/>
    <property type="project" value="TreeGrafter"/>
</dbReference>
<keyword evidence="3" id="KW-0418">Kinase</keyword>
<feature type="domain" description="HipA N-terminal subdomain 1" evidence="6">
    <location>
        <begin position="8"/>
        <end position="113"/>
    </location>
</feature>
<dbReference type="GO" id="GO:0005829">
    <property type="term" value="C:cytosol"/>
    <property type="evidence" value="ECO:0007669"/>
    <property type="project" value="TreeGrafter"/>
</dbReference>